<keyword evidence="4 10" id="KW-0812">Transmembrane</keyword>
<dbReference type="GO" id="GO:0006078">
    <property type="term" value="P:(1-&gt;6)-beta-D-glucan biosynthetic process"/>
    <property type="evidence" value="ECO:0007669"/>
    <property type="project" value="TreeGrafter"/>
</dbReference>
<dbReference type="InterPro" id="IPR037654">
    <property type="entry name" value="Big1"/>
</dbReference>
<comment type="subcellular location">
    <subcellularLocation>
        <location evidence="1">Endoplasmic reticulum membrane</location>
        <topology evidence="1">Single-pass type I membrane protein</topology>
    </subcellularLocation>
</comment>
<evidence type="ECO:0000313" key="13">
    <source>
        <dbReference type="Proteomes" id="UP001295794"/>
    </source>
</evidence>
<keyword evidence="5 11" id="KW-0732">Signal</keyword>
<sequence length="275" mass="29077">MSLRTLTVAALVSLALGFSSTTPVVSWSSYSSNALDSIPSKLPHSHSVLDSILSNEDVCGHDAVVLVDQPDLHASDLRVLPSHAHLSRSLSSAPSSRQFPYVLSTGLDFSSLLESTATRCQSRIVSYSPGHGGVSFSNEKHVVSLSFPLLNGLADERAEAMLKHDSLLSAELALLAKTFPNHLVIYTSSSPSSLAKRADTVLGSVIQAPSAKPKTKGGVLARYQLLTPGLIVTLFVAFFVLVPIFMAGFSALASIQSSVQTSTPKSFDAAAKKNQ</sequence>
<dbReference type="GO" id="GO:0005789">
    <property type="term" value="C:endoplasmic reticulum membrane"/>
    <property type="evidence" value="ECO:0007669"/>
    <property type="project" value="UniProtKB-SubCell"/>
</dbReference>
<dbReference type="Proteomes" id="UP001295794">
    <property type="component" value="Unassembled WGS sequence"/>
</dbReference>
<evidence type="ECO:0000256" key="9">
    <source>
        <dbReference type="ARBA" id="ARBA00023316"/>
    </source>
</evidence>
<keyword evidence="6" id="KW-0256">Endoplasmic reticulum</keyword>
<evidence type="ECO:0000256" key="1">
    <source>
        <dbReference type="ARBA" id="ARBA00004115"/>
    </source>
</evidence>
<dbReference type="GO" id="GO:0071555">
    <property type="term" value="P:cell wall organization"/>
    <property type="evidence" value="ECO:0007669"/>
    <property type="project" value="UniProtKB-KW"/>
</dbReference>
<dbReference type="PANTHER" id="PTHR28285:SF1">
    <property type="entry name" value="PROTEIN BIG1"/>
    <property type="match status" value="1"/>
</dbReference>
<evidence type="ECO:0000256" key="4">
    <source>
        <dbReference type="ARBA" id="ARBA00022692"/>
    </source>
</evidence>
<keyword evidence="7 10" id="KW-1133">Transmembrane helix</keyword>
<evidence type="ECO:0000313" key="12">
    <source>
        <dbReference type="EMBL" id="CAK5266128.1"/>
    </source>
</evidence>
<name>A0AAD2GY86_9AGAR</name>
<feature type="transmembrane region" description="Helical" evidence="10">
    <location>
        <begin position="230"/>
        <end position="255"/>
    </location>
</feature>
<keyword evidence="9" id="KW-0961">Cell wall biogenesis/degradation</keyword>
<accession>A0AAD2GY86</accession>
<evidence type="ECO:0000256" key="2">
    <source>
        <dbReference type="ARBA" id="ARBA00008203"/>
    </source>
</evidence>
<dbReference type="EMBL" id="CAVNYO010000107">
    <property type="protein sequence ID" value="CAK5266128.1"/>
    <property type="molecule type" value="Genomic_DNA"/>
</dbReference>
<dbReference type="PANTHER" id="PTHR28285">
    <property type="entry name" value="PROTEIN BIG1"/>
    <property type="match status" value="1"/>
</dbReference>
<keyword evidence="13" id="KW-1185">Reference proteome</keyword>
<evidence type="ECO:0000256" key="8">
    <source>
        <dbReference type="ARBA" id="ARBA00023136"/>
    </source>
</evidence>
<proteinExistence type="inferred from homology"/>
<protein>
    <recommendedName>
        <fullName evidence="3">Protein BIG1</fullName>
    </recommendedName>
</protein>
<gene>
    <name evidence="12" type="ORF">MYCIT1_LOCUS7676</name>
</gene>
<feature type="chain" id="PRO_5041974703" description="Protein BIG1" evidence="11">
    <location>
        <begin position="22"/>
        <end position="275"/>
    </location>
</feature>
<evidence type="ECO:0000256" key="5">
    <source>
        <dbReference type="ARBA" id="ARBA00022729"/>
    </source>
</evidence>
<reference evidence="12" key="1">
    <citation type="submission" date="2023-11" db="EMBL/GenBank/DDBJ databases">
        <authorList>
            <person name="De Vega J J."/>
            <person name="De Vega J J."/>
        </authorList>
    </citation>
    <scope>NUCLEOTIDE SEQUENCE</scope>
</reference>
<evidence type="ECO:0000256" key="7">
    <source>
        <dbReference type="ARBA" id="ARBA00022989"/>
    </source>
</evidence>
<comment type="caution">
    <text evidence="12">The sequence shown here is derived from an EMBL/GenBank/DDBJ whole genome shotgun (WGS) entry which is preliminary data.</text>
</comment>
<evidence type="ECO:0000256" key="10">
    <source>
        <dbReference type="SAM" id="Phobius"/>
    </source>
</evidence>
<comment type="similarity">
    <text evidence="2">Belongs to the BIG1 family.</text>
</comment>
<feature type="signal peptide" evidence="11">
    <location>
        <begin position="1"/>
        <end position="21"/>
    </location>
</feature>
<dbReference type="AlphaFoldDB" id="A0AAD2GY86"/>
<organism evidence="12 13">
    <name type="scientific">Mycena citricolor</name>
    <dbReference type="NCBI Taxonomy" id="2018698"/>
    <lineage>
        <taxon>Eukaryota</taxon>
        <taxon>Fungi</taxon>
        <taxon>Dikarya</taxon>
        <taxon>Basidiomycota</taxon>
        <taxon>Agaricomycotina</taxon>
        <taxon>Agaricomycetes</taxon>
        <taxon>Agaricomycetidae</taxon>
        <taxon>Agaricales</taxon>
        <taxon>Marasmiineae</taxon>
        <taxon>Mycenaceae</taxon>
        <taxon>Mycena</taxon>
    </lineage>
</organism>
<evidence type="ECO:0000256" key="3">
    <source>
        <dbReference type="ARBA" id="ARBA00022089"/>
    </source>
</evidence>
<keyword evidence="8 10" id="KW-0472">Membrane</keyword>
<evidence type="ECO:0000256" key="6">
    <source>
        <dbReference type="ARBA" id="ARBA00022824"/>
    </source>
</evidence>
<dbReference type="GO" id="GO:0009272">
    <property type="term" value="P:fungal-type cell wall biogenesis"/>
    <property type="evidence" value="ECO:0007669"/>
    <property type="project" value="TreeGrafter"/>
</dbReference>
<evidence type="ECO:0000256" key="11">
    <source>
        <dbReference type="SAM" id="SignalP"/>
    </source>
</evidence>